<accession>A0A919DUP9</accession>
<reference evidence="1" key="2">
    <citation type="submission" date="2020-09" db="EMBL/GenBank/DDBJ databases">
        <authorList>
            <person name="Sun Q."/>
            <person name="Ohkuma M."/>
        </authorList>
    </citation>
    <scope>NUCLEOTIDE SEQUENCE</scope>
    <source>
        <strain evidence="1">JCM 4477</strain>
    </source>
</reference>
<evidence type="ECO:0000313" key="2">
    <source>
        <dbReference type="Proteomes" id="UP000630718"/>
    </source>
</evidence>
<comment type="caution">
    <text evidence="1">The sequence shown here is derived from an EMBL/GenBank/DDBJ whole genome shotgun (WGS) entry which is preliminary data.</text>
</comment>
<dbReference type="EMBL" id="BNBI01000001">
    <property type="protein sequence ID" value="GHE86205.1"/>
    <property type="molecule type" value="Genomic_DNA"/>
</dbReference>
<proteinExistence type="predicted"/>
<sequence>MEDPPGESESPYDCPPYSMRELSAISLQLSFAGSDVEKKQILDAYGMTPEEFRELSGDG</sequence>
<dbReference type="RefSeq" id="WP_190202585.1">
    <property type="nucleotide sequence ID" value="NZ_BNBI01000001.1"/>
</dbReference>
<evidence type="ECO:0000313" key="1">
    <source>
        <dbReference type="EMBL" id="GHE86205.1"/>
    </source>
</evidence>
<organism evidence="1 2">
    <name type="scientific">Streptomyces fumanus</name>
    <dbReference type="NCBI Taxonomy" id="67302"/>
    <lineage>
        <taxon>Bacteria</taxon>
        <taxon>Bacillati</taxon>
        <taxon>Actinomycetota</taxon>
        <taxon>Actinomycetes</taxon>
        <taxon>Kitasatosporales</taxon>
        <taxon>Streptomycetaceae</taxon>
        <taxon>Streptomyces</taxon>
    </lineage>
</organism>
<gene>
    <name evidence="1" type="ORF">GCM10018772_07200</name>
</gene>
<dbReference type="AlphaFoldDB" id="A0A919DUP9"/>
<keyword evidence="2" id="KW-1185">Reference proteome</keyword>
<name>A0A919DUP9_9ACTN</name>
<protein>
    <submittedName>
        <fullName evidence="1">Uncharacterized protein</fullName>
    </submittedName>
</protein>
<dbReference type="Proteomes" id="UP000630718">
    <property type="component" value="Unassembled WGS sequence"/>
</dbReference>
<reference evidence="1" key="1">
    <citation type="journal article" date="2014" name="Int. J. Syst. Evol. Microbiol.">
        <title>Complete genome sequence of Corynebacterium casei LMG S-19264T (=DSM 44701T), isolated from a smear-ripened cheese.</title>
        <authorList>
            <consortium name="US DOE Joint Genome Institute (JGI-PGF)"/>
            <person name="Walter F."/>
            <person name="Albersmeier A."/>
            <person name="Kalinowski J."/>
            <person name="Ruckert C."/>
        </authorList>
    </citation>
    <scope>NUCLEOTIDE SEQUENCE</scope>
    <source>
        <strain evidence="1">JCM 4477</strain>
    </source>
</reference>